<evidence type="ECO:0008006" key="2">
    <source>
        <dbReference type="Google" id="ProtNLM"/>
    </source>
</evidence>
<dbReference type="RefSeq" id="WP_316436891.1">
    <property type="nucleotide sequence ID" value="NZ_CP053587.1"/>
</dbReference>
<dbReference type="EMBL" id="CP053587">
    <property type="protein sequence ID" value="WNZ27246.1"/>
    <property type="molecule type" value="Genomic_DNA"/>
</dbReference>
<accession>A0AA96WQ93</accession>
<dbReference type="InterPro" id="IPR038296">
    <property type="entry name" value="ParD_sf"/>
</dbReference>
<reference evidence="1" key="1">
    <citation type="submission" date="2020-05" db="EMBL/GenBank/DDBJ databases">
        <authorList>
            <person name="Zhu T."/>
            <person name="Keshari N."/>
            <person name="Lu X."/>
        </authorList>
    </citation>
    <scope>NUCLEOTIDE SEQUENCE</scope>
    <source>
        <strain evidence="1">NK1-12</strain>
    </source>
</reference>
<protein>
    <recommendedName>
        <fullName evidence="2">Type II toxin-antitoxin system ParD family antitoxin</fullName>
    </recommendedName>
</protein>
<proteinExistence type="predicted"/>
<dbReference type="Gene3D" id="6.10.10.120">
    <property type="entry name" value="Antitoxin ParD1-like"/>
    <property type="match status" value="1"/>
</dbReference>
<evidence type="ECO:0000313" key="1">
    <source>
        <dbReference type="EMBL" id="WNZ27246.1"/>
    </source>
</evidence>
<organism evidence="1">
    <name type="scientific">Leptolyngbya sp. NK1-12</name>
    <dbReference type="NCBI Taxonomy" id="2547451"/>
    <lineage>
        <taxon>Bacteria</taxon>
        <taxon>Bacillati</taxon>
        <taxon>Cyanobacteriota</taxon>
        <taxon>Cyanophyceae</taxon>
        <taxon>Leptolyngbyales</taxon>
        <taxon>Leptolyngbyaceae</taxon>
        <taxon>Leptolyngbya group</taxon>
        <taxon>Leptolyngbya</taxon>
    </lineage>
</organism>
<name>A0AA96WQ93_9CYAN</name>
<dbReference type="AlphaFoldDB" id="A0AA96WQ93"/>
<gene>
    <name evidence="1" type="ORF">HJG54_30595</name>
</gene>
<sequence length="88" mass="9864">MQISLSSELATIVEQQIASGAYNSPEEVITAALLQLTDGVDPDQEEQIEAENRRRWQKFKQTGRVIPHQVVAEWVYSLGTDNPLPCPK</sequence>